<keyword evidence="2" id="KW-0472">Membrane</keyword>
<dbReference type="AlphaFoldDB" id="A0A329QTD1"/>
<protein>
    <submittedName>
        <fullName evidence="3">Uncharacterized protein</fullName>
    </submittedName>
</protein>
<feature type="transmembrane region" description="Helical" evidence="2">
    <location>
        <begin position="159"/>
        <end position="177"/>
    </location>
</feature>
<feature type="transmembrane region" description="Helical" evidence="2">
    <location>
        <begin position="53"/>
        <end position="71"/>
    </location>
</feature>
<proteinExistence type="predicted"/>
<name>A0A329QTD1_9ACTN</name>
<dbReference type="Proteomes" id="UP000250462">
    <property type="component" value="Unassembled WGS sequence"/>
</dbReference>
<feature type="transmembrane region" description="Helical" evidence="2">
    <location>
        <begin position="20"/>
        <end position="41"/>
    </location>
</feature>
<organism evidence="3 4">
    <name type="scientific">Phytoactinopolyspora halophila</name>
    <dbReference type="NCBI Taxonomy" id="1981511"/>
    <lineage>
        <taxon>Bacteria</taxon>
        <taxon>Bacillati</taxon>
        <taxon>Actinomycetota</taxon>
        <taxon>Actinomycetes</taxon>
        <taxon>Jiangellales</taxon>
        <taxon>Jiangellaceae</taxon>
        <taxon>Phytoactinopolyspora</taxon>
    </lineage>
</organism>
<sequence>MSRLVARVLKMELWRGTAPVAALSIAVAGIATLFNMSEYWAGRWAPLAENLRMILIVLVPLAAAAGAWQGGRERRRRIGELLGSTARSPWQPLLVSWTSVVLGTFVGLAVTWTAGAALVAPVATYEGRHWWWSVVVAFAGLAAASAVGLAVGRLIPNRLVAPILGIVFYVVGGVATYQSGGTQWLMPTVSNSRDGASYLEPQFQLIQITWLLALAAAALVVVGARRRWLSTVPLAVAVVAAIPIATGPGDGRWQPDPQARELVCADGEPQVCLARVNAFVLDDVAPKVREMLERWEGVSGGFERAIDRTSLSRDERRRAMPGNGPQGDEMPDGEQDHASVTEPGVDLERTVVLDLDNLISWNATLARRSEHGKTLELVVAEAAREAYGCEVGAGVPEAAWTAMSVARLWAAGMSDEQPGDGTWVSQEETQAFEHLRSLPEAEQKAWMGDYLAAARDCDHAALTELAGELR</sequence>
<evidence type="ECO:0000313" key="4">
    <source>
        <dbReference type="Proteomes" id="UP000250462"/>
    </source>
</evidence>
<feature type="transmembrane region" description="Helical" evidence="2">
    <location>
        <begin position="130"/>
        <end position="152"/>
    </location>
</feature>
<keyword evidence="2" id="KW-0812">Transmembrane</keyword>
<reference evidence="3 4" key="1">
    <citation type="submission" date="2018-06" db="EMBL/GenBank/DDBJ databases">
        <title>Phytoactinopolyspora halophila sp. nov., a novel halophilic actinomycete isolated from a saline soil in China.</title>
        <authorList>
            <person name="Tang S.-K."/>
        </authorList>
    </citation>
    <scope>NUCLEOTIDE SEQUENCE [LARGE SCALE GENOMIC DNA]</scope>
    <source>
        <strain evidence="3 4">YIM 96934</strain>
    </source>
</reference>
<evidence type="ECO:0000256" key="2">
    <source>
        <dbReference type="SAM" id="Phobius"/>
    </source>
</evidence>
<comment type="caution">
    <text evidence="3">The sequence shown here is derived from an EMBL/GenBank/DDBJ whole genome shotgun (WGS) entry which is preliminary data.</text>
</comment>
<evidence type="ECO:0000313" key="3">
    <source>
        <dbReference type="EMBL" id="RAW15557.1"/>
    </source>
</evidence>
<keyword evidence="4" id="KW-1185">Reference proteome</keyword>
<evidence type="ECO:0000256" key="1">
    <source>
        <dbReference type="SAM" id="MobiDB-lite"/>
    </source>
</evidence>
<gene>
    <name evidence="3" type="ORF">DPM12_07795</name>
</gene>
<dbReference type="EMBL" id="QMIG01000005">
    <property type="protein sequence ID" value="RAW15557.1"/>
    <property type="molecule type" value="Genomic_DNA"/>
</dbReference>
<feature type="transmembrane region" description="Helical" evidence="2">
    <location>
        <begin position="205"/>
        <end position="224"/>
    </location>
</feature>
<dbReference type="RefSeq" id="WP_112257759.1">
    <property type="nucleotide sequence ID" value="NZ_QMIG01000005.1"/>
</dbReference>
<keyword evidence="2" id="KW-1133">Transmembrane helix</keyword>
<feature type="region of interest" description="Disordered" evidence="1">
    <location>
        <begin position="310"/>
        <end position="340"/>
    </location>
</feature>
<dbReference type="OrthoDB" id="3402382at2"/>
<feature type="transmembrane region" description="Helical" evidence="2">
    <location>
        <begin position="92"/>
        <end position="118"/>
    </location>
</feature>
<accession>A0A329QTD1</accession>